<dbReference type="PANTHER" id="PTHR43767">
    <property type="entry name" value="LONG-CHAIN-FATTY-ACID--COA LIGASE"/>
    <property type="match status" value="1"/>
</dbReference>
<dbReference type="EMBL" id="JOKH01000002">
    <property type="protein sequence ID" value="KEQ18305.1"/>
    <property type="molecule type" value="Genomic_DNA"/>
</dbReference>
<keyword evidence="3" id="KW-0436">Ligase</keyword>
<dbReference type="InterPro" id="IPR050237">
    <property type="entry name" value="ATP-dep_AMP-bd_enzyme"/>
</dbReference>
<protein>
    <submittedName>
        <fullName evidence="3">Acyl--CoA ligase</fullName>
    </submittedName>
</protein>
<dbReference type="Pfam" id="PF00501">
    <property type="entry name" value="AMP-binding"/>
    <property type="match status" value="1"/>
</dbReference>
<evidence type="ECO:0000259" key="1">
    <source>
        <dbReference type="Pfam" id="PF00501"/>
    </source>
</evidence>
<dbReference type="InterPro" id="IPR017529">
    <property type="entry name" value="AcylCoA_ligase_PEP_1"/>
</dbReference>
<comment type="caution">
    <text evidence="3">The sequence shown here is derived from an EMBL/GenBank/DDBJ whole genome shotgun (WGS) entry which is preliminary data.</text>
</comment>
<dbReference type="InterPro" id="IPR042099">
    <property type="entry name" value="ANL_N_sf"/>
</dbReference>
<dbReference type="Pfam" id="PF13193">
    <property type="entry name" value="AMP-binding_C"/>
    <property type="match status" value="1"/>
</dbReference>
<evidence type="ECO:0000259" key="2">
    <source>
        <dbReference type="Pfam" id="PF13193"/>
    </source>
</evidence>
<dbReference type="InterPro" id="IPR000873">
    <property type="entry name" value="AMP-dep_synth/lig_dom"/>
</dbReference>
<dbReference type="eggNOG" id="COG0318">
    <property type="taxonomic scope" value="Bacteria"/>
</dbReference>
<dbReference type="Gene3D" id="3.40.50.12780">
    <property type="entry name" value="N-terminal domain of ligase-like"/>
    <property type="match status" value="1"/>
</dbReference>
<name>A0A081NIN2_9GAMM</name>
<evidence type="ECO:0000313" key="3">
    <source>
        <dbReference type="EMBL" id="KEQ18305.1"/>
    </source>
</evidence>
<dbReference type="GO" id="GO:0016877">
    <property type="term" value="F:ligase activity, forming carbon-sulfur bonds"/>
    <property type="evidence" value="ECO:0007669"/>
    <property type="project" value="UniProtKB-ARBA"/>
</dbReference>
<dbReference type="Proteomes" id="UP000028073">
    <property type="component" value="Unassembled WGS sequence"/>
</dbReference>
<gene>
    <name evidence="3" type="ORF">GZ78_12350</name>
</gene>
<dbReference type="InterPro" id="IPR045851">
    <property type="entry name" value="AMP-bd_C_sf"/>
</dbReference>
<accession>A0A081NIN2</accession>
<organism evidence="3 4">
    <name type="scientific">Endozoicomonas numazuensis</name>
    <dbReference type="NCBI Taxonomy" id="1137799"/>
    <lineage>
        <taxon>Bacteria</taxon>
        <taxon>Pseudomonadati</taxon>
        <taxon>Pseudomonadota</taxon>
        <taxon>Gammaproteobacteria</taxon>
        <taxon>Oceanospirillales</taxon>
        <taxon>Endozoicomonadaceae</taxon>
        <taxon>Endozoicomonas</taxon>
    </lineage>
</organism>
<reference evidence="3 4" key="1">
    <citation type="submission" date="2014-06" db="EMBL/GenBank/DDBJ databases">
        <title>Whole Genome Sequences of Three Symbiotic Endozoicomonas Bacteria.</title>
        <authorList>
            <person name="Neave M.J."/>
            <person name="Apprill A."/>
            <person name="Voolstra C.R."/>
        </authorList>
    </citation>
    <scope>NUCLEOTIDE SEQUENCE [LARGE SCALE GENOMIC DNA]</scope>
    <source>
        <strain evidence="3 4">DSM 25634</strain>
    </source>
</reference>
<dbReference type="AlphaFoldDB" id="A0A081NIN2"/>
<dbReference type="PROSITE" id="PS00455">
    <property type="entry name" value="AMP_BINDING"/>
    <property type="match status" value="1"/>
</dbReference>
<dbReference type="OrthoDB" id="9761989at2"/>
<dbReference type="InterPro" id="IPR025110">
    <property type="entry name" value="AMP-bd_C"/>
</dbReference>
<sequence>MSQLLHHLLFDQAEKRPLSQALGVKSQCYDYASVALHVKSVAAGLQSLGLLRSERVAVYLPKTAEAVFSYFGATAAGGVMVPVNPVLKAPQVLHILTDCKAKILITNKARYKQVEGSLQDCPDLYHVILVDGHSEEERTSLVTNWTDFLMEASLWDESAAIDMDMAAILYTSGSTGKPKGVILSHRNMVAGAHSVAEYLENNEQDKLLCVLPFSFDYGFSQLTTAFASGASCYLLEYLLPTDIIKQVAQQKITGLALVPPLWVQLSEMNWPEEAAACLRYFTNSGGAMPTSTLTALRNKIPAASPYLMYGLTEAFRSSYLPPEEIDARPNSMGKAIPNAELLVINENGQPCKAHEPGELVHRGSLVALGYWNDIERTAERFKPAPLSIQEIPTSELAVWSGDIVTQDEEGYLYFVGRKDDMIKTSGYRVSPSELEELLYASGLVSEVVAIGVPHHRLGQAIVLIVVPVNDEPFEEKVVIKHFQKYMPSYMVPSRVVTQNALARNPNGKIDRKALASEYGNLFVSGENE</sequence>
<dbReference type="Gene3D" id="3.30.300.30">
    <property type="match status" value="1"/>
</dbReference>
<dbReference type="RefSeq" id="WP_034835483.1">
    <property type="nucleotide sequence ID" value="NZ_JOKH01000002.1"/>
</dbReference>
<dbReference type="PANTHER" id="PTHR43767:SF10">
    <property type="entry name" value="SURFACTIN SYNTHASE SUBUNIT 1"/>
    <property type="match status" value="1"/>
</dbReference>
<evidence type="ECO:0000313" key="4">
    <source>
        <dbReference type="Proteomes" id="UP000028073"/>
    </source>
</evidence>
<dbReference type="NCBIfam" id="TIGR03098">
    <property type="entry name" value="ligase_PEP_1"/>
    <property type="match status" value="1"/>
</dbReference>
<dbReference type="InterPro" id="IPR020845">
    <property type="entry name" value="AMP-binding_CS"/>
</dbReference>
<dbReference type="SUPFAM" id="SSF56801">
    <property type="entry name" value="Acetyl-CoA synthetase-like"/>
    <property type="match status" value="1"/>
</dbReference>
<keyword evidence="4" id="KW-1185">Reference proteome</keyword>
<dbReference type="STRING" id="1137799.GZ78_12350"/>
<feature type="domain" description="AMP-dependent synthetase/ligase" evidence="1">
    <location>
        <begin position="10"/>
        <end position="371"/>
    </location>
</feature>
<proteinExistence type="predicted"/>
<feature type="domain" description="AMP-binding enzyme C-terminal" evidence="2">
    <location>
        <begin position="433"/>
        <end position="508"/>
    </location>
</feature>